<evidence type="ECO:0000256" key="7">
    <source>
        <dbReference type="ARBA" id="ARBA00023136"/>
    </source>
</evidence>
<evidence type="ECO:0000256" key="4">
    <source>
        <dbReference type="ARBA" id="ARBA00022792"/>
    </source>
</evidence>
<dbReference type="AlphaFoldDB" id="A0A1E4TY47"/>
<dbReference type="Proteomes" id="UP000094236">
    <property type="component" value="Unassembled WGS sequence"/>
</dbReference>
<dbReference type="PANTHER" id="PTHR13094:SF1">
    <property type="entry name" value="NADH DEHYDROGENASE [UBIQUINONE] 1 BETA SUBCOMPLEX SUBUNIT 10"/>
    <property type="match status" value="1"/>
</dbReference>
<comment type="subcellular location">
    <subcellularLocation>
        <location evidence="1">Mitochondrion inner membrane</location>
        <topology evidence="1">Peripheral membrane protein</topology>
        <orientation evidence="1">Matrix side</orientation>
    </subcellularLocation>
</comment>
<organism evidence="8 9">
    <name type="scientific">Pachysolen tannophilus NRRL Y-2460</name>
    <dbReference type="NCBI Taxonomy" id="669874"/>
    <lineage>
        <taxon>Eukaryota</taxon>
        <taxon>Fungi</taxon>
        <taxon>Dikarya</taxon>
        <taxon>Ascomycota</taxon>
        <taxon>Saccharomycotina</taxon>
        <taxon>Pichiomycetes</taxon>
        <taxon>Pachysolenaceae</taxon>
        <taxon>Pachysolen</taxon>
    </lineage>
</organism>
<keyword evidence="3" id="KW-0679">Respiratory chain</keyword>
<reference evidence="9" key="1">
    <citation type="submission" date="2016-05" db="EMBL/GenBank/DDBJ databases">
        <title>Comparative genomics of biotechnologically important yeasts.</title>
        <authorList>
            <consortium name="DOE Joint Genome Institute"/>
            <person name="Riley R."/>
            <person name="Haridas S."/>
            <person name="Wolfe K.H."/>
            <person name="Lopes M.R."/>
            <person name="Hittinger C.T."/>
            <person name="Goker M."/>
            <person name="Salamov A."/>
            <person name="Wisecaver J."/>
            <person name="Long T.M."/>
            <person name="Aerts A.L."/>
            <person name="Barry K."/>
            <person name="Choi C."/>
            <person name="Clum A."/>
            <person name="Coughlan A.Y."/>
            <person name="Deshpande S."/>
            <person name="Douglass A.P."/>
            <person name="Hanson S.J."/>
            <person name="Klenk H.-P."/>
            <person name="Labutti K."/>
            <person name="Lapidus A."/>
            <person name="Lindquist E."/>
            <person name="Lipzen A."/>
            <person name="Meier-Kolthoff J.P."/>
            <person name="Ohm R.A."/>
            <person name="Otillar R.P."/>
            <person name="Pangilinan J."/>
            <person name="Peng Y."/>
            <person name="Rokas A."/>
            <person name="Rosa C.A."/>
            <person name="Scheuner C."/>
            <person name="Sibirny A.A."/>
            <person name="Slot J.C."/>
            <person name="Stielow J.B."/>
            <person name="Sun H."/>
            <person name="Kurtzman C.P."/>
            <person name="Blackwell M."/>
            <person name="Grigoriev I.V."/>
            <person name="Jeffries T.W."/>
        </authorList>
    </citation>
    <scope>NUCLEOTIDE SEQUENCE [LARGE SCALE GENOMIC DNA]</scope>
    <source>
        <strain evidence="9">NRRL Y-2460</strain>
    </source>
</reference>
<proteinExistence type="predicted"/>
<keyword evidence="5" id="KW-0249">Electron transport</keyword>
<sequence length="95" mass="11071">MSNTKEHIRSPNVSFDTINYAEPEQLRLAQESMLREQLVRVAALKVVRKALEKCYAVTAPNHYEDCREIAEKYMDMLPNHRVQGYLGYQKNDPSK</sequence>
<gene>
    <name evidence="8" type="ORF">PACTADRAFT_48499</name>
</gene>
<evidence type="ECO:0000256" key="3">
    <source>
        <dbReference type="ARBA" id="ARBA00022660"/>
    </source>
</evidence>
<dbReference type="GO" id="GO:0005743">
    <property type="term" value="C:mitochondrial inner membrane"/>
    <property type="evidence" value="ECO:0007669"/>
    <property type="project" value="UniProtKB-SubCell"/>
</dbReference>
<dbReference type="OrthoDB" id="10252718at2759"/>
<evidence type="ECO:0008006" key="10">
    <source>
        <dbReference type="Google" id="ProtNLM"/>
    </source>
</evidence>
<evidence type="ECO:0000256" key="6">
    <source>
        <dbReference type="ARBA" id="ARBA00023128"/>
    </source>
</evidence>
<keyword evidence="2" id="KW-0813">Transport</keyword>
<evidence type="ECO:0000313" key="8">
    <source>
        <dbReference type="EMBL" id="ODV96676.1"/>
    </source>
</evidence>
<name>A0A1E4TY47_PACTA</name>
<dbReference type="PANTHER" id="PTHR13094">
    <property type="entry name" value="NADH-UBIQUINONE OXIDOREDUCTASE PDSW SUBUNIT"/>
    <property type="match status" value="1"/>
</dbReference>
<evidence type="ECO:0000256" key="5">
    <source>
        <dbReference type="ARBA" id="ARBA00022982"/>
    </source>
</evidence>
<keyword evidence="6" id="KW-0496">Mitochondrion</keyword>
<evidence type="ECO:0000256" key="2">
    <source>
        <dbReference type="ARBA" id="ARBA00022448"/>
    </source>
</evidence>
<dbReference type="EMBL" id="KV454012">
    <property type="protein sequence ID" value="ODV96676.1"/>
    <property type="molecule type" value="Genomic_DNA"/>
</dbReference>
<dbReference type="STRING" id="669874.A0A1E4TY47"/>
<accession>A0A1E4TY47</accession>
<keyword evidence="9" id="KW-1185">Reference proteome</keyword>
<protein>
    <recommendedName>
        <fullName evidence="10">NADH-ubiquinone oxidoreductase 12 kDa subunit</fullName>
    </recommendedName>
</protein>
<keyword evidence="7" id="KW-0472">Membrane</keyword>
<evidence type="ECO:0000256" key="1">
    <source>
        <dbReference type="ARBA" id="ARBA00004443"/>
    </source>
</evidence>
<dbReference type="InterPro" id="IPR039993">
    <property type="entry name" value="NDUFB10"/>
</dbReference>
<keyword evidence="4" id="KW-0999">Mitochondrion inner membrane</keyword>
<evidence type="ECO:0000313" key="9">
    <source>
        <dbReference type="Proteomes" id="UP000094236"/>
    </source>
</evidence>